<dbReference type="PANTHER" id="PTHR38537:SF8">
    <property type="entry name" value="FILAMIN-A"/>
    <property type="match status" value="1"/>
</dbReference>
<feature type="domain" description="Calponin-homology (CH)" evidence="5">
    <location>
        <begin position="12"/>
        <end position="118"/>
    </location>
</feature>
<sequence>MIEQLQDATWKRIQLNTFTRWVRQKLKQVNVTLSNLETDFEEGLKLIRLVEVLSGKSFGRHNKKVVFRHQKLENISLALQFLEKEEHIKLINIDSSAIADHNLKLILGLIWTLILHYSISKQVWDDHLSNELENGEISAKEKLLTWLRAKLPIELSVNNFTLDWNNGILLGALVDSCAPDLEVGWRKWLPSQALQSTLTAMQLANDYLGVATLIAPEELISPAVDEKSVMTYLSQFPGAKYTPPLGRFHDVMLMPVVGVDTIFTVQTRDAMVVPEVIIKGPDQSLVYCIQRQLSENIYEFRYQPETTGEYEIMATIHDTASADSTKLIRTKVTAIEGIDISSISVDFLNIESVIVGERKDIVISIGNLTPVKNGLEVSVEEIDGSKYFISLEYDHNSNMYKGSWAAEKLGKTKVCVFFDQTLVREYLVVVRHEDDATKCRAVGEGLERAVVDRPAKFLVDVKNAGKGKVAIAIKGPSEVKTNVMDDLNGLYTVEYIPETPGLYEIIVYYGDRKEQIPGSPFMVMADYERDPSKILITGYSNGLARANVPNSLIIDATLTALEPVNARLPIGFVQPIVEEIRPRVYQVTFIPTNTTNKTIVLELLYGDELLGKPMIFMIKPEKDLESLILKDRFGNFLPSTVQASLQFEALIDVTKAGKIDELVAEIKGPDGKLRKSVLSENYDKGMFLLDFVPDLAGLYVIKIYVNGKPFSDPYNLTAVPIGSANKCFIESKPHDKFWIVGEPKVLLVNTKNGGEGALNILSNKIDLETKIEKNMDGLYTAILTPKTEGQHRIVLIYGGVHIPGGTVDFECIPSLLNKEKKISGQIVDSSNEYLIPHSFRFSVTSEYQFNKLTASVKVPSGADDIAHIKDNGDGSVTVKYYPKECGSHLLSIQHDGINMSGSPISFYVNEADEEYVTVYGPGLLHAVVGEAAVFTICAKGSPTKELSIAIEGTTKAIIKCHDNKDGTCSVVWIPSSPGEHKIHVKLSGKPVKNSPFIVFAIDEGQKQTHLSLESTATSEISITVDSTRIEDLSASVRSPSGVEEPCFIRQIDLVHIGISFLPREIGEHLITIKENERIIKESNFQVEVIKNQIGDASKVVVSGTGKTNAICQQDNSVLVDMRDSGCGNLSVSIQGPSEAELKCIENKGDLANIVYRPTEPGIYILSVKFAGMHVNDSPFTINCTGKGMGIVKESISKEVKQTPVVLPGQDTALYLQLENVSPLDINAKIIDPNGYSEDAEVRNLGDNLYRIEFRPVVDGPHTVSIFYKGQHILGSPFQFTVGQMTEVGTHKVRAVGFELKRAETNRKQSFNLYTREAGRGELEVTVEGPSKAELQFYEHEDGNCHFDYKIPKAGEYLISVKFNAEHIPDSPFKVFVASVAEEARHLELISLSNSGTPGKVCSFMINKHGAIGHLEAKLHTPANENEVVNVVPIDGNDSYCVRFIPLETGDYYVDITLDGTPMHESPFRFRIGTSQDRDPSVITVIGDGIHSGQTGQTSEFIISTYNAGMGFLQIRIDGPSKVALNACEVCFEGIHIPGSPFKVVMEGKKLGGGEPNTSFIKIDAIAKVSKKIAEEVPVFSGDANKVMVRGPGLNKFFPGQSTTFNIDTGLAGDNVLYVGLLTSKGPCEEITLEYLGNGQYVVKYLVQEEVKGFIFIKYGDLNVPGSPFAISF</sequence>
<dbReference type="InterPro" id="IPR017868">
    <property type="entry name" value="Filamin/ABP280_repeat-like"/>
</dbReference>
<reference evidence="7" key="1">
    <citation type="submission" date="2013-10" db="EMBL/GenBank/DDBJ databases">
        <title>Genome sequencing of Onchocerca volvulus.</title>
        <authorList>
            <person name="Cotton J."/>
            <person name="Tsai J."/>
            <person name="Stanley E."/>
            <person name="Tracey A."/>
            <person name="Holroyd N."/>
            <person name="Lustigman S."/>
            <person name="Berriman M."/>
        </authorList>
    </citation>
    <scope>NUCLEOTIDE SEQUENCE</scope>
</reference>
<dbReference type="InterPro" id="IPR044801">
    <property type="entry name" value="Filamin"/>
</dbReference>
<dbReference type="SUPFAM" id="SSF47576">
    <property type="entry name" value="Calponin-homology domain, CH-domain"/>
    <property type="match status" value="1"/>
</dbReference>
<comment type="similarity">
    <text evidence="1">Belongs to the filamin family.</text>
</comment>
<dbReference type="SUPFAM" id="SSF81296">
    <property type="entry name" value="E set domains"/>
    <property type="match status" value="14"/>
</dbReference>
<feature type="repeat" description="Filamin" evidence="4">
    <location>
        <begin position="998"/>
        <end position="1088"/>
    </location>
</feature>
<dbReference type="InterPro" id="IPR001589">
    <property type="entry name" value="Actinin_actin-bd_CS"/>
</dbReference>
<dbReference type="FunFam" id="2.60.40.10:FF:000096">
    <property type="entry name" value="filamin-C isoform X2"/>
    <property type="match status" value="1"/>
</dbReference>
<feature type="repeat" description="Filamin" evidence="4">
    <location>
        <begin position="431"/>
        <end position="525"/>
    </location>
</feature>
<dbReference type="OMA" id="AFKVEMY"/>
<dbReference type="PROSITE" id="PS00020">
    <property type="entry name" value="ACTININ_2"/>
    <property type="match status" value="1"/>
</dbReference>
<evidence type="ECO:0000256" key="3">
    <source>
        <dbReference type="ARBA" id="ARBA00023203"/>
    </source>
</evidence>
<keyword evidence="3" id="KW-0009">Actin-binding</keyword>
<dbReference type="AlphaFoldDB" id="A0A8R1U1F1"/>
<evidence type="ECO:0000256" key="2">
    <source>
        <dbReference type="ARBA" id="ARBA00022737"/>
    </source>
</evidence>
<feature type="repeat" description="Filamin" evidence="4">
    <location>
        <begin position="1284"/>
        <end position="1376"/>
    </location>
</feature>
<proteinExistence type="inferred from homology"/>
<dbReference type="InterPro" id="IPR036872">
    <property type="entry name" value="CH_dom_sf"/>
</dbReference>
<name>A0A8R1U1F1_ONCVO</name>
<protein>
    <recommendedName>
        <fullName evidence="5">Calponin-homology (CH) domain-containing protein</fullName>
    </recommendedName>
</protein>
<dbReference type="EnsemblMetazoa" id="OVOC993.1">
    <property type="protein sequence ID" value="OVOC993.1"/>
    <property type="gene ID" value="WBGene00237802"/>
</dbReference>
<feature type="repeat" description="Filamin" evidence="4">
    <location>
        <begin position="812"/>
        <end position="908"/>
    </location>
</feature>
<evidence type="ECO:0000256" key="4">
    <source>
        <dbReference type="PROSITE-ProRule" id="PRU00087"/>
    </source>
</evidence>
<evidence type="ECO:0000256" key="1">
    <source>
        <dbReference type="ARBA" id="ARBA00009238"/>
    </source>
</evidence>
<accession>A0A8R1U1F1</accession>
<feature type="repeat" description="Filamin" evidence="4">
    <location>
        <begin position="719"/>
        <end position="811"/>
    </location>
</feature>
<reference evidence="6" key="2">
    <citation type="submission" date="2022-06" db="UniProtKB">
        <authorList>
            <consortium name="EnsemblMetazoa"/>
        </authorList>
    </citation>
    <scope>IDENTIFICATION</scope>
</reference>
<feature type="repeat" description="Filamin" evidence="4">
    <location>
        <begin position="1390"/>
        <end position="1471"/>
    </location>
</feature>
<dbReference type="InterPro" id="IPR013783">
    <property type="entry name" value="Ig-like_fold"/>
</dbReference>
<dbReference type="Proteomes" id="UP000024404">
    <property type="component" value="Unassembled WGS sequence"/>
</dbReference>
<dbReference type="Pfam" id="PF00630">
    <property type="entry name" value="Filamin"/>
    <property type="match status" value="10"/>
</dbReference>
<feature type="repeat" description="Filamin" evidence="4">
    <location>
        <begin position="221"/>
        <end position="330"/>
    </location>
</feature>
<dbReference type="InterPro" id="IPR014756">
    <property type="entry name" value="Ig_E-set"/>
</dbReference>
<dbReference type="InterPro" id="IPR001715">
    <property type="entry name" value="CH_dom"/>
</dbReference>
<feature type="repeat" description="Filamin" evidence="4">
    <location>
        <begin position="1578"/>
        <end position="1672"/>
    </location>
</feature>
<dbReference type="SMART" id="SM00557">
    <property type="entry name" value="IG_FLMN"/>
    <property type="match status" value="12"/>
</dbReference>
<feature type="repeat" description="Filamin" evidence="4">
    <location>
        <begin position="1187"/>
        <end position="1281"/>
    </location>
</feature>
<feature type="repeat" description="Filamin" evidence="4">
    <location>
        <begin position="908"/>
        <end position="1000"/>
    </location>
</feature>
<dbReference type="Gene3D" id="1.10.418.10">
    <property type="entry name" value="Calponin-like domain"/>
    <property type="match status" value="2"/>
</dbReference>
<feature type="repeat" description="Filamin" evidence="4">
    <location>
        <begin position="1474"/>
        <end position="1520"/>
    </location>
</feature>
<dbReference type="InterPro" id="IPR001298">
    <property type="entry name" value="Filamin/ABP280_rpt"/>
</dbReference>
<dbReference type="SMART" id="SM00033">
    <property type="entry name" value="CH"/>
    <property type="match status" value="2"/>
</dbReference>
<dbReference type="PROSITE" id="PS50021">
    <property type="entry name" value="CH"/>
    <property type="match status" value="2"/>
</dbReference>
<evidence type="ECO:0000313" key="7">
    <source>
        <dbReference type="Proteomes" id="UP000024404"/>
    </source>
</evidence>
<dbReference type="PROSITE" id="PS50194">
    <property type="entry name" value="FILAMIN_REPEAT"/>
    <property type="match status" value="13"/>
</dbReference>
<dbReference type="EMBL" id="CMVM020000023">
    <property type="status" value="NOT_ANNOTATED_CDS"/>
    <property type="molecule type" value="Genomic_DNA"/>
</dbReference>
<dbReference type="PANTHER" id="PTHR38537">
    <property type="entry name" value="JITTERBUG, ISOFORM N"/>
    <property type="match status" value="1"/>
</dbReference>
<keyword evidence="2" id="KW-0677">Repeat</keyword>
<feature type="repeat" description="Filamin" evidence="4">
    <location>
        <begin position="1091"/>
        <end position="1183"/>
    </location>
</feature>
<dbReference type="GO" id="GO:0030036">
    <property type="term" value="P:actin cytoskeleton organization"/>
    <property type="evidence" value="ECO:0007669"/>
    <property type="project" value="InterPro"/>
</dbReference>
<feature type="repeat" description="Filamin" evidence="4">
    <location>
        <begin position="651"/>
        <end position="718"/>
    </location>
</feature>
<dbReference type="GO" id="GO:0051015">
    <property type="term" value="F:actin filament binding"/>
    <property type="evidence" value="ECO:0007669"/>
    <property type="project" value="InterPro"/>
</dbReference>
<evidence type="ECO:0000313" key="6">
    <source>
        <dbReference type="EnsemblMetazoa" id="OVOC993.1"/>
    </source>
</evidence>
<organism evidence="6 7">
    <name type="scientific">Onchocerca volvulus</name>
    <dbReference type="NCBI Taxonomy" id="6282"/>
    <lineage>
        <taxon>Eukaryota</taxon>
        <taxon>Metazoa</taxon>
        <taxon>Ecdysozoa</taxon>
        <taxon>Nematoda</taxon>
        <taxon>Chromadorea</taxon>
        <taxon>Rhabditida</taxon>
        <taxon>Spirurina</taxon>
        <taxon>Spiruromorpha</taxon>
        <taxon>Filarioidea</taxon>
        <taxon>Onchocercidae</taxon>
        <taxon>Onchocerca</taxon>
    </lineage>
</organism>
<dbReference type="Gene3D" id="2.60.40.10">
    <property type="entry name" value="Immunoglobulins"/>
    <property type="match status" value="13"/>
</dbReference>
<dbReference type="FunFam" id="1.10.418.10:FF:000006">
    <property type="entry name" value="Filamin-B isoform A"/>
    <property type="match status" value="1"/>
</dbReference>
<feature type="domain" description="Calponin-homology (CH)" evidence="5">
    <location>
        <begin position="137"/>
        <end position="241"/>
    </location>
</feature>
<evidence type="ECO:0000259" key="5">
    <source>
        <dbReference type="PROSITE" id="PS50021"/>
    </source>
</evidence>
<dbReference type="Pfam" id="PF00307">
    <property type="entry name" value="CH"/>
    <property type="match status" value="2"/>
</dbReference>
<keyword evidence="7" id="KW-1185">Reference proteome</keyword>